<organism evidence="3 4">
    <name type="scientific">Xenorhabdus innexi</name>
    <dbReference type="NCBI Taxonomy" id="290109"/>
    <lineage>
        <taxon>Bacteria</taxon>
        <taxon>Pseudomonadati</taxon>
        <taxon>Pseudomonadota</taxon>
        <taxon>Gammaproteobacteria</taxon>
        <taxon>Enterobacterales</taxon>
        <taxon>Morganellaceae</taxon>
        <taxon>Xenorhabdus</taxon>
    </lineage>
</organism>
<dbReference type="Proteomes" id="UP000224871">
    <property type="component" value="Unassembled WGS sequence"/>
</dbReference>
<evidence type="ECO:0000313" key="5">
    <source>
        <dbReference type="Proteomes" id="UP000224871"/>
    </source>
</evidence>
<feature type="compositionally biased region" description="Polar residues" evidence="1">
    <location>
        <begin position="25"/>
        <end position="39"/>
    </location>
</feature>
<evidence type="ECO:0000313" key="4">
    <source>
        <dbReference type="Proteomes" id="UP000196435"/>
    </source>
</evidence>
<dbReference type="Proteomes" id="UP000196435">
    <property type="component" value="Unassembled WGS sequence"/>
</dbReference>
<gene>
    <name evidence="2" type="ORF">Xinn_02013</name>
    <name evidence="3" type="ORF">XIS1_1790048</name>
</gene>
<dbReference type="EMBL" id="FTLG01000089">
    <property type="protein sequence ID" value="SIP73242.1"/>
    <property type="molecule type" value="Genomic_DNA"/>
</dbReference>
<keyword evidence="5" id="KW-1185">Reference proteome</keyword>
<evidence type="ECO:0000256" key="1">
    <source>
        <dbReference type="SAM" id="MobiDB-lite"/>
    </source>
</evidence>
<name>A0A1N6MWQ2_9GAMM</name>
<dbReference type="RefSeq" id="WP_086956730.1">
    <property type="nucleotide sequence ID" value="NZ_CAWNQC010000101.1"/>
</dbReference>
<reference evidence="2 5" key="3">
    <citation type="journal article" date="2017" name="Nat. Microbiol.">
        <title>Natural product diversity associated with the nematode symbionts Photorhabdus and Xenorhabdus.</title>
        <authorList>
            <person name="Tobias N.J."/>
            <person name="Wolff H."/>
            <person name="Djahanschiri B."/>
            <person name="Grundmann F."/>
            <person name="Kronenwerth M."/>
            <person name="Shi Y.M."/>
            <person name="Simonyi S."/>
            <person name="Grun P."/>
            <person name="Shapiro-Ilan D."/>
            <person name="Pidot S.J."/>
            <person name="Stinear T.P."/>
            <person name="Ebersberger I."/>
            <person name="Bode H.B."/>
        </authorList>
    </citation>
    <scope>NUCLEOTIDE SEQUENCE [LARGE SCALE GENOMIC DNA]</scope>
    <source>
        <strain evidence="2 5">DSM 16336</strain>
    </source>
</reference>
<dbReference type="AlphaFoldDB" id="A0A1N6MWQ2"/>
<evidence type="ECO:0000313" key="2">
    <source>
        <dbReference type="EMBL" id="PHM35943.1"/>
    </source>
</evidence>
<proteinExistence type="predicted"/>
<sequence>MNQLDDNRIQLKDSEALSVRVTDCATNKNQTNNTQSYQSDYDGKSYKPPVTYQGRTKNDPIYST</sequence>
<dbReference type="EMBL" id="NIBU01000019">
    <property type="protein sequence ID" value="PHM35943.1"/>
    <property type="molecule type" value="Genomic_DNA"/>
</dbReference>
<reference evidence="3" key="2">
    <citation type="submission" date="2016-12" db="EMBL/GenBank/DDBJ databases">
        <authorList>
            <person name="Song W.-J."/>
            <person name="Kurnit D.M."/>
        </authorList>
    </citation>
    <scope>NUCLEOTIDE SEQUENCE [LARGE SCALE GENOMIC DNA]</scope>
    <source>
        <strain evidence="3">HGB1681</strain>
    </source>
</reference>
<protein>
    <submittedName>
        <fullName evidence="3">Uncharacterized protein</fullName>
    </submittedName>
</protein>
<accession>A0A1N6MWQ2</accession>
<reference evidence="4" key="1">
    <citation type="submission" date="2016-12" db="EMBL/GenBank/DDBJ databases">
        <authorList>
            <person name="Gaudriault S."/>
        </authorList>
    </citation>
    <scope>NUCLEOTIDE SEQUENCE [LARGE SCALE GENOMIC DNA]</scope>
    <source>
        <strain evidence="4">HGB1681 (deposited as PTA-6826 in the American Type Culture Collection)</strain>
    </source>
</reference>
<feature type="region of interest" description="Disordered" evidence="1">
    <location>
        <begin position="25"/>
        <end position="64"/>
    </location>
</feature>
<evidence type="ECO:0000313" key="3">
    <source>
        <dbReference type="EMBL" id="SIP73242.1"/>
    </source>
</evidence>